<sequence>MAVAGTATLSGRDRALLRAVAAGRCRLGSGWQPVLLIDGLACADSAAGHRLVTAGLIDPPDPGRPVGPASITALGWRALGAP</sequence>
<evidence type="ECO:0000313" key="2">
    <source>
        <dbReference type="Proteomes" id="UP000321261"/>
    </source>
</evidence>
<dbReference type="EMBL" id="VIWU01000001">
    <property type="protein sequence ID" value="TWF77842.1"/>
    <property type="molecule type" value="Genomic_DNA"/>
</dbReference>
<name>A0A561SSN0_9PSEU</name>
<reference evidence="1 2" key="1">
    <citation type="submission" date="2019-06" db="EMBL/GenBank/DDBJ databases">
        <title>Sequencing the genomes of 1000 actinobacteria strains.</title>
        <authorList>
            <person name="Klenk H.-P."/>
        </authorList>
    </citation>
    <scope>NUCLEOTIDE SEQUENCE [LARGE SCALE GENOMIC DNA]</scope>
    <source>
        <strain evidence="1 2">DSM 45671</strain>
    </source>
</reference>
<evidence type="ECO:0000313" key="1">
    <source>
        <dbReference type="EMBL" id="TWF77842.1"/>
    </source>
</evidence>
<dbReference type="RefSeq" id="WP_147256945.1">
    <property type="nucleotide sequence ID" value="NZ_VIWU01000001.1"/>
</dbReference>
<protein>
    <submittedName>
        <fullName evidence="1">Uncharacterized protein</fullName>
    </submittedName>
</protein>
<accession>A0A561SSN0</accession>
<comment type="caution">
    <text evidence="1">The sequence shown here is derived from an EMBL/GenBank/DDBJ whole genome shotgun (WGS) entry which is preliminary data.</text>
</comment>
<organism evidence="1 2">
    <name type="scientific">Pseudonocardia hierapolitana</name>
    <dbReference type="NCBI Taxonomy" id="1128676"/>
    <lineage>
        <taxon>Bacteria</taxon>
        <taxon>Bacillati</taxon>
        <taxon>Actinomycetota</taxon>
        <taxon>Actinomycetes</taxon>
        <taxon>Pseudonocardiales</taxon>
        <taxon>Pseudonocardiaceae</taxon>
        <taxon>Pseudonocardia</taxon>
    </lineage>
</organism>
<dbReference type="AlphaFoldDB" id="A0A561SSN0"/>
<dbReference type="OrthoDB" id="3700530at2"/>
<gene>
    <name evidence="1" type="ORF">FHX44_113757</name>
</gene>
<keyword evidence="2" id="KW-1185">Reference proteome</keyword>
<dbReference type="Proteomes" id="UP000321261">
    <property type="component" value="Unassembled WGS sequence"/>
</dbReference>
<proteinExistence type="predicted"/>